<evidence type="ECO:0008006" key="4">
    <source>
        <dbReference type="Google" id="ProtNLM"/>
    </source>
</evidence>
<name>A0A5B7H7Z0_PORTR</name>
<feature type="chain" id="PRO_5022912747" description="Secreted protein" evidence="1">
    <location>
        <begin position="25"/>
        <end position="86"/>
    </location>
</feature>
<evidence type="ECO:0000313" key="2">
    <source>
        <dbReference type="EMBL" id="MPC66263.1"/>
    </source>
</evidence>
<sequence>MWSVASLCRSLFQAVGCLLKASQARYFASQAAQHSSPNQGWSDALVWCVEWGTQRSCRCSSVALLTRPLETNPSEDSHMVRSALKV</sequence>
<gene>
    <name evidence="2" type="ORF">E2C01_060410</name>
</gene>
<feature type="signal peptide" evidence="1">
    <location>
        <begin position="1"/>
        <end position="24"/>
    </location>
</feature>
<dbReference type="EMBL" id="VSRR010024537">
    <property type="protein sequence ID" value="MPC66263.1"/>
    <property type="molecule type" value="Genomic_DNA"/>
</dbReference>
<evidence type="ECO:0000256" key="1">
    <source>
        <dbReference type="SAM" id="SignalP"/>
    </source>
</evidence>
<keyword evidence="3" id="KW-1185">Reference proteome</keyword>
<accession>A0A5B7H7Z0</accession>
<keyword evidence="1" id="KW-0732">Signal</keyword>
<reference evidence="2 3" key="1">
    <citation type="submission" date="2019-05" db="EMBL/GenBank/DDBJ databases">
        <title>Another draft genome of Portunus trituberculatus and its Hox gene families provides insights of decapod evolution.</title>
        <authorList>
            <person name="Jeong J.-H."/>
            <person name="Song I."/>
            <person name="Kim S."/>
            <person name="Choi T."/>
            <person name="Kim D."/>
            <person name="Ryu S."/>
            <person name="Kim W."/>
        </authorList>
    </citation>
    <scope>NUCLEOTIDE SEQUENCE [LARGE SCALE GENOMIC DNA]</scope>
    <source>
        <tissue evidence="2">Muscle</tissue>
    </source>
</reference>
<dbReference type="AlphaFoldDB" id="A0A5B7H7Z0"/>
<proteinExistence type="predicted"/>
<comment type="caution">
    <text evidence="2">The sequence shown here is derived from an EMBL/GenBank/DDBJ whole genome shotgun (WGS) entry which is preliminary data.</text>
</comment>
<protein>
    <recommendedName>
        <fullName evidence="4">Secreted protein</fullName>
    </recommendedName>
</protein>
<dbReference type="Proteomes" id="UP000324222">
    <property type="component" value="Unassembled WGS sequence"/>
</dbReference>
<organism evidence="2 3">
    <name type="scientific">Portunus trituberculatus</name>
    <name type="common">Swimming crab</name>
    <name type="synonym">Neptunus trituberculatus</name>
    <dbReference type="NCBI Taxonomy" id="210409"/>
    <lineage>
        <taxon>Eukaryota</taxon>
        <taxon>Metazoa</taxon>
        <taxon>Ecdysozoa</taxon>
        <taxon>Arthropoda</taxon>
        <taxon>Crustacea</taxon>
        <taxon>Multicrustacea</taxon>
        <taxon>Malacostraca</taxon>
        <taxon>Eumalacostraca</taxon>
        <taxon>Eucarida</taxon>
        <taxon>Decapoda</taxon>
        <taxon>Pleocyemata</taxon>
        <taxon>Brachyura</taxon>
        <taxon>Eubrachyura</taxon>
        <taxon>Portunoidea</taxon>
        <taxon>Portunidae</taxon>
        <taxon>Portuninae</taxon>
        <taxon>Portunus</taxon>
    </lineage>
</organism>
<evidence type="ECO:0000313" key="3">
    <source>
        <dbReference type="Proteomes" id="UP000324222"/>
    </source>
</evidence>